<proteinExistence type="predicted"/>
<gene>
    <name evidence="1" type="ORF">HKW67_14065</name>
</gene>
<evidence type="ECO:0000313" key="2">
    <source>
        <dbReference type="Proteomes" id="UP000500938"/>
    </source>
</evidence>
<name>A0A6M4IUQ5_9BACT</name>
<dbReference type="KEGG" id="ggr:HKW67_14065"/>
<accession>A0A6M4IUQ5</accession>
<dbReference type="EMBL" id="CP053085">
    <property type="protein sequence ID" value="QJR36552.1"/>
    <property type="molecule type" value="Genomic_DNA"/>
</dbReference>
<dbReference type="AlphaFoldDB" id="A0A6M4IUQ5"/>
<reference evidence="1 2" key="1">
    <citation type="submission" date="2020-05" db="EMBL/GenBank/DDBJ databases">
        <title>Complete genome sequence of Gemmatimonas greenlandica TET16.</title>
        <authorList>
            <person name="Zeng Y."/>
        </authorList>
    </citation>
    <scope>NUCLEOTIDE SEQUENCE [LARGE SCALE GENOMIC DNA]</scope>
    <source>
        <strain evidence="1 2">TET16</strain>
    </source>
</reference>
<organism evidence="1 2">
    <name type="scientific">Gemmatimonas groenlandica</name>
    <dbReference type="NCBI Taxonomy" id="2732249"/>
    <lineage>
        <taxon>Bacteria</taxon>
        <taxon>Pseudomonadati</taxon>
        <taxon>Gemmatimonadota</taxon>
        <taxon>Gemmatimonadia</taxon>
        <taxon>Gemmatimonadales</taxon>
        <taxon>Gemmatimonadaceae</taxon>
        <taxon>Gemmatimonas</taxon>
    </lineage>
</organism>
<dbReference type="InterPro" id="IPR022265">
    <property type="entry name" value="CHP03790"/>
</dbReference>
<dbReference type="NCBIfam" id="TIGR03790">
    <property type="entry name" value="TIGR03790 family protein"/>
    <property type="match status" value="1"/>
</dbReference>
<dbReference type="RefSeq" id="WP_171225984.1">
    <property type="nucleotide sequence ID" value="NZ_CP053085.1"/>
</dbReference>
<sequence length="397" mass="43159">MSEFTAGRISRTRPYWNAVRRRIVHAMRLRPLVRLVGSLLLAACAAPAPRVAKRAPATGAERVLVVINTRSAASDSVGRYYAKRRGIDPSHIVRLALPLDDEIGDIAFQTGLVSPVRAAIEALPVRIDFIVLTTGVPIRVARKNGYSVDAMLSGMHLAIPPMVGLDSVWLSRYRNPYYNADGPFASDRYGIYLVTRLDCGRVADCLALVDRSIAARPAPGPFYFDAMPPRRGADGYATTNLLLYRAAFRLGQRGVGVQIDTTSGFVAPPAAVMGYVSWGSNDSRFDSTAYHQVRFLPGALAETFVSTSARTFGPVKGGQSRIVDLIAQGVTGVKGYVSEPFTLALANPDILFDRYVRGATLAESFYAASYMVLWKDLVIGDPLCAPYAMFQEPSFAP</sequence>
<protein>
    <submittedName>
        <fullName evidence="1">TIGR03790 family protein</fullName>
    </submittedName>
</protein>
<evidence type="ECO:0000313" key="1">
    <source>
        <dbReference type="EMBL" id="QJR36552.1"/>
    </source>
</evidence>
<dbReference type="Proteomes" id="UP000500938">
    <property type="component" value="Chromosome"/>
</dbReference>
<keyword evidence="2" id="KW-1185">Reference proteome</keyword>